<organism evidence="2 3">
    <name type="scientific">Erythrobacter litoralis</name>
    <dbReference type="NCBI Taxonomy" id="39960"/>
    <lineage>
        <taxon>Bacteria</taxon>
        <taxon>Pseudomonadati</taxon>
        <taxon>Pseudomonadota</taxon>
        <taxon>Alphaproteobacteria</taxon>
        <taxon>Sphingomonadales</taxon>
        <taxon>Erythrobacteraceae</taxon>
        <taxon>Erythrobacter/Porphyrobacter group</taxon>
        <taxon>Erythrobacter</taxon>
    </lineage>
</organism>
<accession>A0A074MFJ0</accession>
<reference evidence="2 3" key="1">
    <citation type="submission" date="2014-04" db="EMBL/GenBank/DDBJ databases">
        <title>A comprehensive comparison of genomes of Erythrobacter spp. Strains.</title>
        <authorList>
            <person name="Zheng Q."/>
        </authorList>
    </citation>
    <scope>NUCLEOTIDE SEQUENCE [LARGE SCALE GENOMIC DNA]</scope>
    <source>
        <strain evidence="2 3">DSM 8509</strain>
    </source>
</reference>
<sequence>MGFEVEGLGSGFQAALPHRPYRRRFESENDGAQQIGIRTGEGEHDAGRGGAFHHTGSDLEQPQLQGW</sequence>
<evidence type="ECO:0000313" key="2">
    <source>
        <dbReference type="EMBL" id="KEO92234.1"/>
    </source>
</evidence>
<evidence type="ECO:0000313" key="3">
    <source>
        <dbReference type="Proteomes" id="UP000027866"/>
    </source>
</evidence>
<dbReference type="AlphaFoldDB" id="A0A074MFJ0"/>
<keyword evidence="3" id="KW-1185">Reference proteome</keyword>
<comment type="caution">
    <text evidence="2">The sequence shown here is derived from an EMBL/GenBank/DDBJ whole genome shotgun (WGS) entry which is preliminary data.</text>
</comment>
<feature type="region of interest" description="Disordered" evidence="1">
    <location>
        <begin position="1"/>
        <end position="67"/>
    </location>
</feature>
<name>A0A074MFJ0_9SPHN</name>
<protein>
    <submittedName>
        <fullName evidence="2">Uncharacterized protein</fullName>
    </submittedName>
</protein>
<evidence type="ECO:0000256" key="1">
    <source>
        <dbReference type="SAM" id="MobiDB-lite"/>
    </source>
</evidence>
<dbReference type="Proteomes" id="UP000027866">
    <property type="component" value="Unassembled WGS sequence"/>
</dbReference>
<gene>
    <name evidence="2" type="ORF">EH32_00370</name>
</gene>
<proteinExistence type="predicted"/>
<dbReference type="EMBL" id="JMIX01000010">
    <property type="protein sequence ID" value="KEO92234.1"/>
    <property type="molecule type" value="Genomic_DNA"/>
</dbReference>
<feature type="compositionally biased region" description="Polar residues" evidence="1">
    <location>
        <begin position="58"/>
        <end position="67"/>
    </location>
</feature>